<dbReference type="Proteomes" id="UP000036873">
    <property type="component" value="Unassembled WGS sequence"/>
</dbReference>
<evidence type="ECO:0000313" key="2">
    <source>
        <dbReference type="Proteomes" id="UP000036873"/>
    </source>
</evidence>
<accession>A0A0L6TYP7</accession>
<proteinExistence type="predicted"/>
<organism evidence="1 2">
    <name type="scientific">Acetobacterium bakii</name>
    <dbReference type="NCBI Taxonomy" id="52689"/>
    <lineage>
        <taxon>Bacteria</taxon>
        <taxon>Bacillati</taxon>
        <taxon>Bacillota</taxon>
        <taxon>Clostridia</taxon>
        <taxon>Eubacteriales</taxon>
        <taxon>Eubacteriaceae</taxon>
        <taxon>Acetobacterium</taxon>
    </lineage>
</organism>
<reference evidence="2" key="1">
    <citation type="submission" date="2015-07" db="EMBL/GenBank/DDBJ databases">
        <title>Draft genome sequence of Acetobacterium bakii DSM 8293, a potential psychrophilic chemical producer through syngas fermentation.</title>
        <authorList>
            <person name="Song Y."/>
            <person name="Hwang S."/>
            <person name="Cho B.-K."/>
        </authorList>
    </citation>
    <scope>NUCLEOTIDE SEQUENCE [LARGE SCALE GENOMIC DNA]</scope>
    <source>
        <strain evidence="2">DSM 8239</strain>
    </source>
</reference>
<comment type="caution">
    <text evidence="1">The sequence shown here is derived from an EMBL/GenBank/DDBJ whole genome shotgun (WGS) entry which is preliminary data.</text>
</comment>
<dbReference type="AlphaFoldDB" id="A0A0L6TYP7"/>
<dbReference type="RefSeq" id="WP_050740683.1">
    <property type="nucleotide sequence ID" value="NZ_LGYO01000031.1"/>
</dbReference>
<protein>
    <submittedName>
        <fullName evidence="1">Uncharacterized protein</fullName>
    </submittedName>
</protein>
<dbReference type="EMBL" id="LGYO01000031">
    <property type="protein sequence ID" value="KNZ41379.1"/>
    <property type="molecule type" value="Genomic_DNA"/>
</dbReference>
<evidence type="ECO:0000313" key="1">
    <source>
        <dbReference type="EMBL" id="KNZ41379.1"/>
    </source>
</evidence>
<sequence>MSHFIDFEDPECAIKIEWSEKFIQLATQVGNLIRSLPLDNKQNDDLIKLVIDQVTKAEANAFIRGFHLAVEFITQGPTEDPKHYSVQ</sequence>
<name>A0A0L6TYP7_9FIRM</name>
<dbReference type="STRING" id="52689.AKG39_12215"/>
<keyword evidence="2" id="KW-1185">Reference proteome</keyword>
<gene>
    <name evidence="1" type="ORF">AKG39_12215</name>
</gene>